<dbReference type="PANTHER" id="PTHR38733">
    <property type="entry name" value="PROTEIN MCRC"/>
    <property type="match status" value="1"/>
</dbReference>
<name>A0ABU5TPU5_9CYAN</name>
<dbReference type="Proteomes" id="UP001301388">
    <property type="component" value="Unassembled WGS sequence"/>
</dbReference>
<dbReference type="InterPro" id="IPR019292">
    <property type="entry name" value="McrC"/>
</dbReference>
<gene>
    <name evidence="1" type="ORF">VB774_21920</name>
</gene>
<comment type="caution">
    <text evidence="1">The sequence shown here is derived from an EMBL/GenBank/DDBJ whole genome shotgun (WGS) entry which is preliminary data.</text>
</comment>
<reference evidence="1 2" key="1">
    <citation type="submission" date="2023-12" db="EMBL/GenBank/DDBJ databases">
        <title>Baltic Sea Cyanobacteria.</title>
        <authorList>
            <person name="Delbaje E."/>
            <person name="Fewer D.P."/>
            <person name="Shishido T.K."/>
        </authorList>
    </citation>
    <scope>NUCLEOTIDE SEQUENCE [LARGE SCALE GENOMIC DNA]</scope>
    <source>
        <strain evidence="1 2">UHCC 0370</strain>
    </source>
</reference>
<protein>
    <submittedName>
        <fullName evidence="1">Uncharacterized protein</fullName>
    </submittedName>
</protein>
<accession>A0ABU5TPU5</accession>
<evidence type="ECO:0000313" key="2">
    <source>
        <dbReference type="Proteomes" id="UP001301388"/>
    </source>
</evidence>
<dbReference type="EMBL" id="JAYGIE010000117">
    <property type="protein sequence ID" value="MEA5480299.1"/>
    <property type="molecule type" value="Genomic_DNA"/>
</dbReference>
<dbReference type="Pfam" id="PF10117">
    <property type="entry name" value="McrBC"/>
    <property type="match status" value="1"/>
</dbReference>
<sequence length="221" mass="26486">MDWSLFEYEVSSGFDCTEQEQKAIAKLEKILGDRLFDLTIQNGKLELKARQYVGVFRLGDRTVEVLPKMYRDNTATPKQDAVRNLLYMLEYTHQLNVKQYSLASLCQKDLDWFEILTRLFSMNLLEEWQRGAFRNYQSVSDTLPVLKGKWNLTEQLRRPERKHLFAVTFDEFTADNQLNRVLRYVVERLYQLTRNFHNRQMLHELQQWMEEVTLSEILHHS</sequence>
<proteinExistence type="predicted"/>
<keyword evidence="2" id="KW-1185">Reference proteome</keyword>
<dbReference type="PANTHER" id="PTHR38733:SF1">
    <property type="entry name" value="TYPE IV METHYL-DIRECTED RESTRICTION ENZYME ECOKMCRBC"/>
    <property type="match status" value="1"/>
</dbReference>
<evidence type="ECO:0000313" key="1">
    <source>
        <dbReference type="EMBL" id="MEA5480299.1"/>
    </source>
</evidence>
<organism evidence="1 2">
    <name type="scientific">Pseudanabaena galeata UHCC 0370</name>
    <dbReference type="NCBI Taxonomy" id="3110310"/>
    <lineage>
        <taxon>Bacteria</taxon>
        <taxon>Bacillati</taxon>
        <taxon>Cyanobacteriota</taxon>
        <taxon>Cyanophyceae</taxon>
        <taxon>Pseudanabaenales</taxon>
        <taxon>Pseudanabaenaceae</taxon>
        <taxon>Pseudanabaena</taxon>
    </lineage>
</organism>
<dbReference type="RefSeq" id="WP_323263332.1">
    <property type="nucleotide sequence ID" value="NZ_JAYGIE010000117.1"/>
</dbReference>